<sequence>MSGITTNNSGGNSSSNSNSNPTPTPTTLRAVQAAYIPPHLRHKKNNHCDGSSSNTSNGTNNEKNINSRRGIGGGGNGGNGGGTTTSRQQQQQQQQHRPSTTISSSISSRWSNLDNDHNNDHNNRGGGHGHGHGQRSSYNNNRRISGSYNNTNTNNTTDNIQAIFFGDSFIKLFGLLNDFYDKQSLRRNSSNHVIEVHKYKAASAKGLTKSQNENSIHILKTISRINDKLYPKLERLVFCFGSVDVHMSYYYKKYVQNDLNFNLDSLKQIAIDYIDFVVSLPIINNNNTNNNAVLKILIIGIYPSPLLDSNVGASLKAYGSLETQQQVEAVNQSTDCVMYNRLQRVLIFNNTLKERCHYYNNNLDEIIETNKKTNDDQDNNNQDTDQDQDQVTTTSTTTTPTSTLTTTLSMLSSSYTYTIKDIYRDVSDLNIHLIHETLLQLWITKWSWYQDLTTLTTTTTRENDDDDIGEGEVRNSSSSSSSSSRDRSKEDRKELSVLSFVEYLQETFIEYRKTKPWAKRKSIIEIDGIH</sequence>
<dbReference type="InParanoid" id="A0A1E7EIP3"/>
<feature type="compositionally biased region" description="Low complexity" evidence="1">
    <location>
        <begin position="379"/>
        <end position="403"/>
    </location>
</feature>
<feature type="region of interest" description="Disordered" evidence="1">
    <location>
        <begin position="371"/>
        <end position="403"/>
    </location>
</feature>
<gene>
    <name evidence="2" type="ORF">FRACYDRAFT_266977</name>
</gene>
<dbReference type="AlphaFoldDB" id="A0A1E7EIP3"/>
<proteinExistence type="predicted"/>
<feature type="compositionally biased region" description="Low complexity" evidence="1">
    <location>
        <begin position="50"/>
        <end position="61"/>
    </location>
</feature>
<dbReference type="EMBL" id="KV784494">
    <property type="protein sequence ID" value="OEU05740.1"/>
    <property type="molecule type" value="Genomic_DNA"/>
</dbReference>
<keyword evidence="3" id="KW-1185">Reference proteome</keyword>
<feature type="region of interest" description="Disordered" evidence="1">
    <location>
        <begin position="459"/>
        <end position="493"/>
    </location>
</feature>
<dbReference type="OrthoDB" id="3153298at2759"/>
<protein>
    <submittedName>
        <fullName evidence="2">Uncharacterized protein</fullName>
    </submittedName>
</protein>
<dbReference type="Proteomes" id="UP000095751">
    <property type="component" value="Unassembled WGS sequence"/>
</dbReference>
<feature type="compositionally biased region" description="Basic and acidic residues" evidence="1">
    <location>
        <begin position="484"/>
        <end position="493"/>
    </location>
</feature>
<organism evidence="2 3">
    <name type="scientific">Fragilariopsis cylindrus CCMP1102</name>
    <dbReference type="NCBI Taxonomy" id="635003"/>
    <lineage>
        <taxon>Eukaryota</taxon>
        <taxon>Sar</taxon>
        <taxon>Stramenopiles</taxon>
        <taxon>Ochrophyta</taxon>
        <taxon>Bacillariophyta</taxon>
        <taxon>Bacillariophyceae</taxon>
        <taxon>Bacillariophycidae</taxon>
        <taxon>Bacillariales</taxon>
        <taxon>Bacillariaceae</taxon>
        <taxon>Fragilariopsis</taxon>
    </lineage>
</organism>
<feature type="compositionally biased region" description="Gly residues" evidence="1">
    <location>
        <begin position="70"/>
        <end position="83"/>
    </location>
</feature>
<evidence type="ECO:0000313" key="2">
    <source>
        <dbReference type="EMBL" id="OEU05740.1"/>
    </source>
</evidence>
<dbReference type="KEGG" id="fcy:FRACYDRAFT_266977"/>
<feature type="compositionally biased region" description="Low complexity" evidence="1">
    <location>
        <begin position="84"/>
        <end position="108"/>
    </location>
</feature>
<accession>A0A1E7EIP3</accession>
<name>A0A1E7EIP3_9STRA</name>
<feature type="compositionally biased region" description="Polar residues" evidence="1">
    <location>
        <begin position="134"/>
        <end position="148"/>
    </location>
</feature>
<evidence type="ECO:0000256" key="1">
    <source>
        <dbReference type="SAM" id="MobiDB-lite"/>
    </source>
</evidence>
<feature type="region of interest" description="Disordered" evidence="1">
    <location>
        <begin position="40"/>
        <end position="153"/>
    </location>
</feature>
<reference evidence="2 3" key="1">
    <citation type="submission" date="2016-09" db="EMBL/GenBank/DDBJ databases">
        <title>Extensive genetic diversity and differential bi-allelic expression allows diatom success in the polar Southern Ocean.</title>
        <authorList>
            <consortium name="DOE Joint Genome Institute"/>
            <person name="Mock T."/>
            <person name="Otillar R.P."/>
            <person name="Strauss J."/>
            <person name="Dupont C."/>
            <person name="Frickenhaus S."/>
            <person name="Maumus F."/>
            <person name="Mcmullan M."/>
            <person name="Sanges R."/>
            <person name="Schmutz J."/>
            <person name="Toseland A."/>
            <person name="Valas R."/>
            <person name="Veluchamy A."/>
            <person name="Ward B.J."/>
            <person name="Allen A."/>
            <person name="Barry K."/>
            <person name="Falciatore A."/>
            <person name="Ferrante M."/>
            <person name="Fortunato A.E."/>
            <person name="Gloeckner G."/>
            <person name="Gruber A."/>
            <person name="Hipkin R."/>
            <person name="Janech M."/>
            <person name="Kroth P."/>
            <person name="Leese F."/>
            <person name="Lindquist E."/>
            <person name="Lyon B.R."/>
            <person name="Martin J."/>
            <person name="Mayer C."/>
            <person name="Parker M."/>
            <person name="Quesneville H."/>
            <person name="Raymond J."/>
            <person name="Uhlig C."/>
            <person name="Valentin K.U."/>
            <person name="Worden A.Z."/>
            <person name="Armbrust E.V."/>
            <person name="Bowler C."/>
            <person name="Green B."/>
            <person name="Moulton V."/>
            <person name="Van Oosterhout C."/>
            <person name="Grigoriev I."/>
        </authorList>
    </citation>
    <scope>NUCLEOTIDE SEQUENCE [LARGE SCALE GENOMIC DNA]</scope>
    <source>
        <strain evidence="2 3">CCMP1102</strain>
    </source>
</reference>
<evidence type="ECO:0000313" key="3">
    <source>
        <dbReference type="Proteomes" id="UP000095751"/>
    </source>
</evidence>
<feature type="compositionally biased region" description="Basic and acidic residues" evidence="1">
    <location>
        <begin position="114"/>
        <end position="123"/>
    </location>
</feature>
<feature type="region of interest" description="Disordered" evidence="1">
    <location>
        <begin position="1"/>
        <end position="26"/>
    </location>
</feature>